<feature type="compositionally biased region" description="Basic residues" evidence="5">
    <location>
        <begin position="304"/>
        <end position="324"/>
    </location>
</feature>
<comment type="catalytic activity">
    <reaction evidence="1">
        <text>[protein]-peptidylproline (omega=180) = [protein]-peptidylproline (omega=0)</text>
        <dbReference type="Rhea" id="RHEA:16237"/>
        <dbReference type="Rhea" id="RHEA-COMP:10747"/>
        <dbReference type="Rhea" id="RHEA-COMP:10748"/>
        <dbReference type="ChEBI" id="CHEBI:83833"/>
        <dbReference type="ChEBI" id="CHEBI:83834"/>
        <dbReference type="EC" id="5.2.1.8"/>
    </reaction>
</comment>
<dbReference type="PANTHER" id="PTHR11071">
    <property type="entry name" value="PEPTIDYL-PROLYL CIS-TRANS ISOMERASE"/>
    <property type="match status" value="1"/>
</dbReference>
<name>A0A0P4VNW9_9HEMI</name>
<dbReference type="GO" id="GO:0016018">
    <property type="term" value="F:cyclosporin A binding"/>
    <property type="evidence" value="ECO:0007669"/>
    <property type="project" value="TreeGrafter"/>
</dbReference>
<dbReference type="GO" id="GO:0006457">
    <property type="term" value="P:protein folding"/>
    <property type="evidence" value="ECO:0007669"/>
    <property type="project" value="TreeGrafter"/>
</dbReference>
<evidence type="ECO:0000256" key="1">
    <source>
        <dbReference type="ARBA" id="ARBA00000971"/>
    </source>
</evidence>
<feature type="compositionally biased region" description="Basic residues" evidence="5">
    <location>
        <begin position="578"/>
        <end position="587"/>
    </location>
</feature>
<feature type="domain" description="PPIase cyclophilin-type" evidence="6">
    <location>
        <begin position="6"/>
        <end position="171"/>
    </location>
</feature>
<keyword evidence="4" id="KW-0413">Isomerase</keyword>
<dbReference type="Gene3D" id="2.40.100.10">
    <property type="entry name" value="Cyclophilin-like"/>
    <property type="match status" value="1"/>
</dbReference>
<feature type="non-terminal residue" evidence="7">
    <location>
        <position position="1"/>
    </location>
</feature>
<feature type="compositionally biased region" description="Basic and acidic residues" evidence="5">
    <location>
        <begin position="486"/>
        <end position="543"/>
    </location>
</feature>
<evidence type="ECO:0000259" key="6">
    <source>
        <dbReference type="PROSITE" id="PS50072"/>
    </source>
</evidence>
<dbReference type="SUPFAM" id="SSF50891">
    <property type="entry name" value="Cyclophilin-like"/>
    <property type="match status" value="1"/>
</dbReference>
<feature type="compositionally biased region" description="Low complexity" evidence="5">
    <location>
        <begin position="549"/>
        <end position="575"/>
    </location>
</feature>
<dbReference type="PRINTS" id="PR00153">
    <property type="entry name" value="CSAPPISMRASE"/>
</dbReference>
<dbReference type="EC" id="5.2.1.8" evidence="2"/>
<dbReference type="EMBL" id="GDKW01000140">
    <property type="protein sequence ID" value="JAI56455.1"/>
    <property type="molecule type" value="mRNA"/>
</dbReference>
<feature type="compositionally biased region" description="Acidic residues" evidence="5">
    <location>
        <begin position="186"/>
        <end position="204"/>
    </location>
</feature>
<dbReference type="Pfam" id="PF00160">
    <property type="entry name" value="Pro_isomerase"/>
    <property type="match status" value="1"/>
</dbReference>
<feature type="compositionally biased region" description="Basic and acidic residues" evidence="5">
    <location>
        <begin position="252"/>
        <end position="279"/>
    </location>
</feature>
<dbReference type="GO" id="GO:0005739">
    <property type="term" value="C:mitochondrion"/>
    <property type="evidence" value="ECO:0007669"/>
    <property type="project" value="TreeGrafter"/>
</dbReference>
<dbReference type="InterPro" id="IPR029000">
    <property type="entry name" value="Cyclophilin-like_dom_sf"/>
</dbReference>
<dbReference type="PROSITE" id="PS50072">
    <property type="entry name" value="CSA_PPIASE_2"/>
    <property type="match status" value="1"/>
</dbReference>
<dbReference type="PANTHER" id="PTHR11071:SF565">
    <property type="entry name" value="MOCA-CYP, ISOFORM A"/>
    <property type="match status" value="1"/>
</dbReference>
<feature type="compositionally biased region" description="Basic residues" evidence="5">
    <location>
        <begin position="470"/>
        <end position="485"/>
    </location>
</feature>
<feature type="compositionally biased region" description="Basic and acidic residues" evidence="5">
    <location>
        <begin position="345"/>
        <end position="469"/>
    </location>
</feature>
<evidence type="ECO:0000256" key="2">
    <source>
        <dbReference type="ARBA" id="ARBA00013194"/>
    </source>
</evidence>
<evidence type="ECO:0000256" key="3">
    <source>
        <dbReference type="ARBA" id="ARBA00023110"/>
    </source>
</evidence>
<sequence length="587" mass="68191">VYPRVFFDVEVGGLAIGRVVFQLFNDLCPITCENFRALCTGEKGLGKNSGKPLHYKGIIFHRVVKDFMVQGGDFTVGNGTGGESIYGGTFNDENFELKHERPYLLSMANRGKNTNGSQFFITTQPAPHLDGVHVVFGEVVSGHNVVSHIESLPVDRMSRPLQDAKVVNCGELVLKTKAKKKKKEESSEEESSSSESEESEDEKEEQDKKKKKKDKKKSKKEKKKEEDSLEEGEVEYHPLVTVTKIDPDEIPEDPKSYLYRYDRREKDEKKERGRERNRTDSSSSEFRRERRGNRWQPFRGYTRSGKKIKGRGILRYRTPSRSRSRSYTPPHWRQEQKRTISYTEYQKREEERKRREEARKKRHEERDLLTNQNEEAKKDNENNDANEKIKKRERKASDRDGKENRLDRVKREERKDVQKRGRDKSVEKEDRDKKQSSKADKSDRGGDSRRRGGSREKDSRHHDRTENGGRSRRQRDRNHHHRDKSRSKSSEREARLQQQKEEIAKVTKSRWDMEKKVDLLPVKVEKIKVEKDVEKVGKNESRAVVRPRSSSSSSSTSSSSSSSSSSGSASSSTSSVDHRRKSKRSRR</sequence>
<organism evidence="7">
    <name type="scientific">Rhodnius neglectus</name>
    <dbReference type="NCBI Taxonomy" id="72488"/>
    <lineage>
        <taxon>Eukaryota</taxon>
        <taxon>Metazoa</taxon>
        <taxon>Ecdysozoa</taxon>
        <taxon>Arthropoda</taxon>
        <taxon>Hexapoda</taxon>
        <taxon>Insecta</taxon>
        <taxon>Pterygota</taxon>
        <taxon>Neoptera</taxon>
        <taxon>Paraneoptera</taxon>
        <taxon>Hemiptera</taxon>
        <taxon>Heteroptera</taxon>
        <taxon>Panheteroptera</taxon>
        <taxon>Cimicomorpha</taxon>
        <taxon>Reduviidae</taxon>
        <taxon>Triatominae</taxon>
        <taxon>Rhodnius</taxon>
    </lineage>
</organism>
<keyword evidence="3" id="KW-0697">Rotamase</keyword>
<dbReference type="GO" id="GO:0003755">
    <property type="term" value="F:peptidyl-prolyl cis-trans isomerase activity"/>
    <property type="evidence" value="ECO:0007669"/>
    <property type="project" value="UniProtKB-KW"/>
</dbReference>
<feature type="region of interest" description="Disordered" evidence="5">
    <location>
        <begin position="177"/>
        <end position="587"/>
    </location>
</feature>
<protein>
    <recommendedName>
        <fullName evidence="2">peptidylprolyl isomerase</fullName>
        <ecNumber evidence="2">5.2.1.8</ecNumber>
    </recommendedName>
</protein>
<dbReference type="InterPro" id="IPR002130">
    <property type="entry name" value="Cyclophilin-type_PPIase_dom"/>
</dbReference>
<proteinExistence type="evidence at transcript level"/>
<reference evidence="7" key="1">
    <citation type="journal article" date="2016" name="PLoS Negl. Trop. Dis.">
        <title>A Deep Insight into the Sialome of Rhodnius neglectus, a Vector of Chagas Disease.</title>
        <authorList>
            <person name="Santiago P.B."/>
            <person name="Assumpcao T.C."/>
            <person name="Araujo C.N."/>
            <person name="Bastos I.M."/>
            <person name="Neves D."/>
            <person name="Silva I.G."/>
            <person name="Charneau S."/>
            <person name="Queiroz R.M."/>
            <person name="Raiol T."/>
            <person name="Oliveira J.V."/>
            <person name="Sousa M.V."/>
            <person name="Calvo E."/>
            <person name="Ribeiro J.M."/>
            <person name="Santana J.M."/>
        </authorList>
    </citation>
    <scope>NUCLEOTIDE SEQUENCE</scope>
    <source>
        <tissue evidence="7">Salivary glands</tissue>
    </source>
</reference>
<evidence type="ECO:0000256" key="5">
    <source>
        <dbReference type="SAM" id="MobiDB-lite"/>
    </source>
</evidence>
<feature type="compositionally biased region" description="Basic residues" evidence="5">
    <location>
        <begin position="209"/>
        <end position="222"/>
    </location>
</feature>
<dbReference type="AlphaFoldDB" id="A0A0P4VNW9"/>
<evidence type="ECO:0000256" key="4">
    <source>
        <dbReference type="ARBA" id="ARBA00023235"/>
    </source>
</evidence>
<accession>A0A0P4VNW9</accession>
<evidence type="ECO:0000313" key="7">
    <source>
        <dbReference type="EMBL" id="JAI56455.1"/>
    </source>
</evidence>
<dbReference type="FunFam" id="2.40.100.10:FF:000005">
    <property type="entry name" value="Peptidyl-prolyl cis-trans isomerase G"/>
    <property type="match status" value="1"/>
</dbReference>